<evidence type="ECO:0000256" key="3">
    <source>
        <dbReference type="HAMAP-Rule" id="MF_01867"/>
    </source>
</evidence>
<dbReference type="PIRSF" id="PIRSF012535">
    <property type="entry name" value="UCP012535"/>
    <property type="match status" value="1"/>
</dbReference>
<dbReference type="HAMAP" id="MF_01867">
    <property type="entry name" value="BshC"/>
    <property type="match status" value="1"/>
</dbReference>
<evidence type="ECO:0000259" key="5">
    <source>
        <dbReference type="Pfam" id="PF24850"/>
    </source>
</evidence>
<dbReference type="EC" id="6.-.-.-" evidence="3"/>
<evidence type="ECO:0000256" key="1">
    <source>
        <dbReference type="ARBA" id="ARBA00022598"/>
    </source>
</evidence>
<comment type="caution">
    <text evidence="6">The sequence shown here is derived from an EMBL/GenBank/DDBJ whole genome shotgun (WGS) entry which is preliminary data.</text>
</comment>
<protein>
    <recommendedName>
        <fullName evidence="3">Putative cysteine ligase BshC</fullName>
        <ecNumber evidence="3">6.-.-.-</ecNumber>
    </recommendedName>
</protein>
<keyword evidence="1 3" id="KW-0436">Ligase</keyword>
<dbReference type="InterPro" id="IPR055398">
    <property type="entry name" value="Rossmann-like_BshC"/>
</dbReference>
<feature type="domain" description="Bacillithiol biosynthesis BshC N-terminal Rossmann-like" evidence="4">
    <location>
        <begin position="1"/>
        <end position="378"/>
    </location>
</feature>
<organism evidence="6 7">
    <name type="scientific">Bacillus salacetis</name>
    <dbReference type="NCBI Taxonomy" id="2315464"/>
    <lineage>
        <taxon>Bacteria</taxon>
        <taxon>Bacillati</taxon>
        <taxon>Bacillota</taxon>
        <taxon>Bacilli</taxon>
        <taxon>Bacillales</taxon>
        <taxon>Bacillaceae</taxon>
        <taxon>Bacillus</taxon>
    </lineage>
</organism>
<comment type="similarity">
    <text evidence="3">Belongs to the BshC family.</text>
</comment>
<evidence type="ECO:0000313" key="6">
    <source>
        <dbReference type="EMBL" id="RIW36312.1"/>
    </source>
</evidence>
<accession>A0A3A1R6F5</accession>
<gene>
    <name evidence="3 6" type="primary">bshC</name>
    <name evidence="6" type="ORF">D3H55_05220</name>
</gene>
<dbReference type="Proteomes" id="UP000265801">
    <property type="component" value="Unassembled WGS sequence"/>
</dbReference>
<feature type="domain" description="Bacillithiol biosynthesis BshC C-terminal coiled-coil" evidence="5">
    <location>
        <begin position="381"/>
        <end position="539"/>
    </location>
</feature>
<dbReference type="InterPro" id="IPR055399">
    <property type="entry name" value="CC_BshC"/>
</dbReference>
<dbReference type="AlphaFoldDB" id="A0A3A1R6F5"/>
<dbReference type="NCBIfam" id="TIGR03998">
    <property type="entry name" value="thiol_BshC"/>
    <property type="match status" value="1"/>
</dbReference>
<dbReference type="GO" id="GO:0016874">
    <property type="term" value="F:ligase activity"/>
    <property type="evidence" value="ECO:0007669"/>
    <property type="project" value="UniProtKB-UniRule"/>
</dbReference>
<reference evidence="6 7" key="1">
    <citation type="submission" date="2018-09" db="EMBL/GenBank/DDBJ databases">
        <title>Bacillus saliacetes sp. nov., isolated from Thai shrimp paste (Ka-pi).</title>
        <authorList>
            <person name="Daroonpunt R."/>
            <person name="Tanasupawat S."/>
            <person name="Yiamsombut S."/>
        </authorList>
    </citation>
    <scope>NUCLEOTIDE SEQUENCE [LARGE SCALE GENOMIC DNA]</scope>
    <source>
        <strain evidence="6 7">SKP7-4</strain>
    </source>
</reference>
<dbReference type="RefSeq" id="WP_119545867.1">
    <property type="nucleotide sequence ID" value="NZ_QXIR01000005.1"/>
</dbReference>
<dbReference type="Pfam" id="PF24850">
    <property type="entry name" value="CC_BshC"/>
    <property type="match status" value="1"/>
</dbReference>
<dbReference type="Pfam" id="PF10079">
    <property type="entry name" value="Rossmann-like_BshC"/>
    <property type="match status" value="1"/>
</dbReference>
<keyword evidence="2" id="KW-0175">Coiled coil</keyword>
<evidence type="ECO:0000313" key="7">
    <source>
        <dbReference type="Proteomes" id="UP000265801"/>
    </source>
</evidence>
<dbReference type="OrthoDB" id="9765151at2"/>
<dbReference type="InterPro" id="IPR011199">
    <property type="entry name" value="Bacillithiol_biosynth_BshC"/>
</dbReference>
<keyword evidence="7" id="KW-1185">Reference proteome</keyword>
<proteinExistence type="inferred from homology"/>
<evidence type="ECO:0000259" key="4">
    <source>
        <dbReference type="Pfam" id="PF10079"/>
    </source>
</evidence>
<sequence length="539" mass="62338">MELESLYIPATNRFASLYLQQQPPVTSFFHYNLGDPNLFENRVADLKKRDFPRQALAEVIEGYMESFPSSKEVEDSLGKLREDASVIIGGQQAGLLTGPLYTIHKVISIIKLAKEQEKKINSPVIPVFWVAGEDHDYQEINHIFTKHQGRLEKVGYPERLVDKRMTSEFIYEKETMRKWVNQVIHHLGETEFTQDILIDLEDAIESCNSIVDFFSHIIMSLFKDYGLLIIDSAYPPLRELEKPFFLQLIEGSGSITEKVKTQQEVISGEGFSLTIDMKDHAANLFVTENGERILLEKEGEYFRGKNGEFHYSQRQLEEILHSDPHRFSNNVVTRPLMQEWLFPTLAFIAGPGEIAYWGELKQAFEWAGFKMPPIVPRLNLTFLERDTAKIIDDLELSLHTILLQGVETEKQSYWDSVKDVTLETSIDDAERALRESYEEIIPKAAIIDKGLESIIEKNLAFHKQQFDYLRLKTEKSLKSKHQLKLGKYDSVQASLRPDGSPQERIWNLYYFMNRYGTDFVSELMQLPLEFDGKHKVIKI</sequence>
<evidence type="ECO:0000256" key="2">
    <source>
        <dbReference type="ARBA" id="ARBA00023054"/>
    </source>
</evidence>
<name>A0A3A1R6F5_9BACI</name>
<comment type="function">
    <text evidence="3">Involved in bacillithiol (BSH) biosynthesis. May catalyze the last step of the pathway, the addition of cysteine to glucosamine malate (GlcN-Mal) to generate BSH.</text>
</comment>
<dbReference type="EMBL" id="QXIR01000005">
    <property type="protein sequence ID" value="RIW36312.1"/>
    <property type="molecule type" value="Genomic_DNA"/>
</dbReference>